<accession>A0A9N9UGY4</accession>
<evidence type="ECO:0000313" key="3">
    <source>
        <dbReference type="Proteomes" id="UP000754883"/>
    </source>
</evidence>
<dbReference type="AlphaFoldDB" id="A0A9N9UGY4"/>
<comment type="caution">
    <text evidence="2">The sequence shown here is derived from an EMBL/GenBank/DDBJ whole genome shotgun (WGS) entry which is preliminary data.</text>
</comment>
<feature type="compositionally biased region" description="Polar residues" evidence="1">
    <location>
        <begin position="1"/>
        <end position="10"/>
    </location>
</feature>
<reference evidence="2" key="1">
    <citation type="submission" date="2021-10" db="EMBL/GenBank/DDBJ databases">
        <authorList>
            <person name="Piombo E."/>
        </authorList>
    </citation>
    <scope>NUCLEOTIDE SEQUENCE</scope>
</reference>
<proteinExistence type="predicted"/>
<evidence type="ECO:0000313" key="2">
    <source>
        <dbReference type="EMBL" id="CAG9988692.1"/>
    </source>
</evidence>
<name>A0A9N9UGY4_9HYPO</name>
<evidence type="ECO:0000256" key="1">
    <source>
        <dbReference type="SAM" id="MobiDB-lite"/>
    </source>
</evidence>
<dbReference type="OrthoDB" id="5146499at2759"/>
<keyword evidence="3" id="KW-1185">Reference proteome</keyword>
<dbReference type="Proteomes" id="UP000754883">
    <property type="component" value="Unassembled WGS sequence"/>
</dbReference>
<protein>
    <submittedName>
        <fullName evidence="2">Uncharacterized protein</fullName>
    </submittedName>
</protein>
<sequence>MTQLPLQTTDDAPPDIDSLDSSRHPEPQRAQNETADEQPAPGVSNSTQSKGSDKAKTEANMQLFEKYLAMAEVETNRDRLYDKYGGKPKE</sequence>
<dbReference type="EMBL" id="CABFNO020001453">
    <property type="protein sequence ID" value="CAG9988692.1"/>
    <property type="molecule type" value="Genomic_DNA"/>
</dbReference>
<feature type="region of interest" description="Disordered" evidence="1">
    <location>
        <begin position="1"/>
        <end position="58"/>
    </location>
</feature>
<gene>
    <name evidence="2" type="ORF">CBYS24578_00018393</name>
</gene>
<organism evidence="2 3">
    <name type="scientific">Clonostachys byssicola</name>
    <dbReference type="NCBI Taxonomy" id="160290"/>
    <lineage>
        <taxon>Eukaryota</taxon>
        <taxon>Fungi</taxon>
        <taxon>Dikarya</taxon>
        <taxon>Ascomycota</taxon>
        <taxon>Pezizomycotina</taxon>
        <taxon>Sordariomycetes</taxon>
        <taxon>Hypocreomycetidae</taxon>
        <taxon>Hypocreales</taxon>
        <taxon>Bionectriaceae</taxon>
        <taxon>Clonostachys</taxon>
    </lineage>
</organism>